<keyword evidence="3" id="KW-1185">Reference proteome</keyword>
<dbReference type="EMBL" id="FMYM01000001">
    <property type="protein sequence ID" value="SDB82138.1"/>
    <property type="molecule type" value="Genomic_DNA"/>
</dbReference>
<name>A0A1G6GJG7_9BACI</name>
<organism evidence="2 3">
    <name type="scientific">Shouchella lonarensis</name>
    <dbReference type="NCBI Taxonomy" id="1464122"/>
    <lineage>
        <taxon>Bacteria</taxon>
        <taxon>Bacillati</taxon>
        <taxon>Bacillota</taxon>
        <taxon>Bacilli</taxon>
        <taxon>Bacillales</taxon>
        <taxon>Bacillaceae</taxon>
        <taxon>Shouchella</taxon>
    </lineage>
</organism>
<protein>
    <submittedName>
        <fullName evidence="2">Uncharacterized protein</fullName>
    </submittedName>
</protein>
<reference evidence="3" key="1">
    <citation type="submission" date="2016-09" db="EMBL/GenBank/DDBJ databases">
        <authorList>
            <person name="Varghese N."/>
            <person name="Submissions S."/>
        </authorList>
    </citation>
    <scope>NUCLEOTIDE SEQUENCE [LARGE SCALE GENOMIC DNA]</scope>
    <source>
        <strain evidence="3">25nlg</strain>
    </source>
</reference>
<dbReference type="Proteomes" id="UP000242662">
    <property type="component" value="Unassembled WGS sequence"/>
</dbReference>
<evidence type="ECO:0000313" key="3">
    <source>
        <dbReference type="Proteomes" id="UP000242662"/>
    </source>
</evidence>
<dbReference type="RefSeq" id="WP_090774390.1">
    <property type="nucleotide sequence ID" value="NZ_FMYM01000001.1"/>
</dbReference>
<feature type="signal peptide" evidence="1">
    <location>
        <begin position="1"/>
        <end position="24"/>
    </location>
</feature>
<evidence type="ECO:0000256" key="1">
    <source>
        <dbReference type="SAM" id="SignalP"/>
    </source>
</evidence>
<sequence>MHLKPLARTVFLMFFMFLFMKAHADAQDRHTLEPHTVSPFTEVVLEPHPEGDRLIVRGSKKANDVTASYQVHIDRTAGTYTVEPQEASHTEPPHIHAPYHTGWVSATTRDLIGINLARSTLNFSWYDHGTTISHKDSSLHTWAAHPTPLGTHWYVREHQKRAPYAYEENTKLRVNAYASYYNYDFLNKYKITESDHFIQVDIKNDGTYDYVVNWTRRGESWFTLILTITVH</sequence>
<dbReference type="STRING" id="1464122.SAMN05421737_101148"/>
<gene>
    <name evidence="2" type="ORF">SAMN05421737_101148</name>
</gene>
<dbReference type="OrthoDB" id="2968371at2"/>
<accession>A0A1G6GJG7</accession>
<keyword evidence="1" id="KW-0732">Signal</keyword>
<evidence type="ECO:0000313" key="2">
    <source>
        <dbReference type="EMBL" id="SDB82138.1"/>
    </source>
</evidence>
<proteinExistence type="predicted"/>
<feature type="chain" id="PRO_5038988758" evidence="1">
    <location>
        <begin position="25"/>
        <end position="231"/>
    </location>
</feature>
<dbReference type="AlphaFoldDB" id="A0A1G6GJG7"/>